<reference evidence="3 4" key="1">
    <citation type="submission" date="2024-01" db="EMBL/GenBank/DDBJ databases">
        <title>Comparative genomics of Cryptococcus and Kwoniella reveals pathogenesis evolution and contrasting modes of karyotype evolution via chromosome fusion or intercentromeric recombination.</title>
        <authorList>
            <person name="Coelho M.A."/>
            <person name="David-Palma M."/>
            <person name="Shea T."/>
            <person name="Bowers K."/>
            <person name="McGinley-Smith S."/>
            <person name="Mohammad A.W."/>
            <person name="Gnirke A."/>
            <person name="Yurkov A.M."/>
            <person name="Nowrousian M."/>
            <person name="Sun S."/>
            <person name="Cuomo C.A."/>
            <person name="Heitman J."/>
        </authorList>
    </citation>
    <scope>NUCLEOTIDE SEQUENCE [LARGE SCALE GENOMIC DNA]</scope>
    <source>
        <strain evidence="3">CBS 11374</strain>
    </source>
</reference>
<proteinExistence type="predicted"/>
<dbReference type="Gene3D" id="3.40.50.1820">
    <property type="entry name" value="alpha/beta hydrolase"/>
    <property type="match status" value="1"/>
</dbReference>
<gene>
    <name evidence="3" type="ORF">IL334_007785</name>
</gene>
<evidence type="ECO:0000259" key="2">
    <source>
        <dbReference type="Pfam" id="PF12146"/>
    </source>
</evidence>
<protein>
    <recommendedName>
        <fullName evidence="2">Serine aminopeptidase S33 domain-containing protein</fullName>
    </recommendedName>
</protein>
<dbReference type="PANTHER" id="PTHR12277:SF194">
    <property type="entry name" value="FI04476P"/>
    <property type="match status" value="1"/>
</dbReference>
<dbReference type="GeneID" id="87959915"/>
<keyword evidence="4" id="KW-1185">Reference proteome</keyword>
<name>A0ABZ1DAF0_9TREE</name>
<evidence type="ECO:0000256" key="1">
    <source>
        <dbReference type="SAM" id="Phobius"/>
    </source>
</evidence>
<dbReference type="PANTHER" id="PTHR12277">
    <property type="entry name" value="ALPHA/BETA HYDROLASE DOMAIN-CONTAINING PROTEIN"/>
    <property type="match status" value="1"/>
</dbReference>
<dbReference type="InterPro" id="IPR022742">
    <property type="entry name" value="Hydrolase_4"/>
</dbReference>
<dbReference type="SUPFAM" id="SSF53474">
    <property type="entry name" value="alpha/beta-Hydrolases"/>
    <property type="match status" value="1"/>
</dbReference>
<feature type="domain" description="Serine aminopeptidase S33" evidence="2">
    <location>
        <begin position="113"/>
        <end position="234"/>
    </location>
</feature>
<dbReference type="Pfam" id="PF12146">
    <property type="entry name" value="Hydrolase_4"/>
    <property type="match status" value="1"/>
</dbReference>
<feature type="transmembrane region" description="Helical" evidence="1">
    <location>
        <begin position="12"/>
        <end position="31"/>
    </location>
</feature>
<dbReference type="RefSeq" id="XP_062795525.1">
    <property type="nucleotide sequence ID" value="XM_062939474.1"/>
</dbReference>
<keyword evidence="1" id="KW-0812">Transmembrane</keyword>
<sequence length="365" mass="40347">MNKLLTRAHYVPILVLLVYCGILALLTIPVVQRELLFLHHVTMPLFPDYRNPQKYGLGPFKTRNLRLSTADGEEIGAWHILPRSSYKSLVPFPPQRPLSGDVFDKALGERPTVLYFHGNAGTRAVTHRVRSYSAFSNSLDCNVVAIDYRGFGDSTGTPSEQGLLRDARTAYDFLEHTMRRTGFTKEETAKNVILAGQSLGTGVVSGLAGQLENEGIRPRALVLIAPFTSITELLTSYRILHAIPILKPLNAIPPIQRYFQSFLAHPFDSITALKNTSSPTLILHSIDDDIIPYSQSARVFLSILASASLKSESIEETKYGRWGTIRSFKRSEGGEVVWWEGGNGGHNALGFAEGTIDLIARIADL</sequence>
<evidence type="ECO:0000313" key="3">
    <source>
        <dbReference type="EMBL" id="WRT70786.1"/>
    </source>
</evidence>
<accession>A0ABZ1DAF0</accession>
<evidence type="ECO:0000313" key="4">
    <source>
        <dbReference type="Proteomes" id="UP001329825"/>
    </source>
</evidence>
<dbReference type="Proteomes" id="UP001329825">
    <property type="component" value="Chromosome 11"/>
</dbReference>
<keyword evidence="1" id="KW-1133">Transmembrane helix</keyword>
<keyword evidence="1" id="KW-0472">Membrane</keyword>
<dbReference type="InterPro" id="IPR029058">
    <property type="entry name" value="AB_hydrolase_fold"/>
</dbReference>
<dbReference type="EMBL" id="CP141891">
    <property type="protein sequence ID" value="WRT70786.1"/>
    <property type="molecule type" value="Genomic_DNA"/>
</dbReference>
<organism evidence="3 4">
    <name type="scientific">Kwoniella shivajii</name>
    <dbReference type="NCBI Taxonomy" id="564305"/>
    <lineage>
        <taxon>Eukaryota</taxon>
        <taxon>Fungi</taxon>
        <taxon>Dikarya</taxon>
        <taxon>Basidiomycota</taxon>
        <taxon>Agaricomycotina</taxon>
        <taxon>Tremellomycetes</taxon>
        <taxon>Tremellales</taxon>
        <taxon>Cryptococcaceae</taxon>
        <taxon>Kwoniella</taxon>
    </lineage>
</organism>